<dbReference type="PANTHER" id="PTHR45033">
    <property type="match status" value="1"/>
</dbReference>
<dbReference type="PANTHER" id="PTHR45033:SF2">
    <property type="entry name" value="ZINC-TYPE ALCOHOL DEHYDROGENASE-LIKE PROTEIN C1773.06C"/>
    <property type="match status" value="1"/>
</dbReference>
<dbReference type="CDD" id="cd08276">
    <property type="entry name" value="MDR7"/>
    <property type="match status" value="1"/>
</dbReference>
<dbReference type="InterPro" id="IPR052711">
    <property type="entry name" value="Zinc_ADH-like"/>
</dbReference>
<gene>
    <name evidence="2" type="ORF">SOIL9_32650</name>
</gene>
<dbReference type="EMBL" id="LR593886">
    <property type="protein sequence ID" value="VTR94449.1"/>
    <property type="molecule type" value="Genomic_DNA"/>
</dbReference>
<dbReference type="InterPro" id="IPR036291">
    <property type="entry name" value="NAD(P)-bd_dom_sf"/>
</dbReference>
<feature type="domain" description="Enoyl reductase (ER)" evidence="1">
    <location>
        <begin position="11"/>
        <end position="332"/>
    </location>
</feature>
<dbReference type="Gene3D" id="3.90.180.10">
    <property type="entry name" value="Medium-chain alcohol dehydrogenases, catalytic domain"/>
    <property type="match status" value="1"/>
</dbReference>
<dbReference type="KEGG" id="gms:SOIL9_32650"/>
<dbReference type="Gene3D" id="3.40.50.720">
    <property type="entry name" value="NAD(P)-binding Rossmann-like Domain"/>
    <property type="match status" value="1"/>
</dbReference>
<reference evidence="2 3" key="1">
    <citation type="submission" date="2019-05" db="EMBL/GenBank/DDBJ databases">
        <authorList>
            <consortium name="Science for Life Laboratories"/>
        </authorList>
    </citation>
    <scope>NUCLEOTIDE SEQUENCE [LARGE SCALE GENOMIC DNA]</scope>
    <source>
        <strain evidence="2">Soil9</strain>
    </source>
</reference>
<dbReference type="Pfam" id="PF00107">
    <property type="entry name" value="ADH_zinc_N"/>
    <property type="match status" value="1"/>
</dbReference>
<sequence>MKALVIQPAFGLENLAVVDRPDPSPGPGQVLVRVRAASLNFRDLLLAKGLYNPKLQFPRILGSDAAGEVIAVGSGVTRFKAGDRIANCFMPDWEDGPISDAAAKSTFGNDRDGVFAELVAVEERALVAIPAHLTFEEAATLPCAAVTAWNALTTAGTSAGTTVLLQGTGGVSIFALQLAHALGARALITSSSDEKLARAAALGATAGVNYRTNADWDKWARQQTGGVGVDVVVEVGGAGTLEHSVKAVKTGGHVALIGVLSGMGAFNPLPILMKAVRLQGVFVGSRAMFEQMNRVIAEKQIRPVIDRVFPFTEAPAAFRYLESGSHFGKIVMSM</sequence>
<dbReference type="SUPFAM" id="SSF50129">
    <property type="entry name" value="GroES-like"/>
    <property type="match status" value="1"/>
</dbReference>
<keyword evidence="3" id="KW-1185">Reference proteome</keyword>
<dbReference type="InterPro" id="IPR013149">
    <property type="entry name" value="ADH-like_C"/>
</dbReference>
<dbReference type="RefSeq" id="WP_162668984.1">
    <property type="nucleotide sequence ID" value="NZ_LR593886.1"/>
</dbReference>
<dbReference type="AlphaFoldDB" id="A0A6P2CZY7"/>
<dbReference type="SUPFAM" id="SSF51735">
    <property type="entry name" value="NAD(P)-binding Rossmann-fold domains"/>
    <property type="match status" value="1"/>
</dbReference>
<dbReference type="GO" id="GO:0016491">
    <property type="term" value="F:oxidoreductase activity"/>
    <property type="evidence" value="ECO:0007669"/>
    <property type="project" value="InterPro"/>
</dbReference>
<evidence type="ECO:0000313" key="3">
    <source>
        <dbReference type="Proteomes" id="UP000464178"/>
    </source>
</evidence>
<dbReference type="Proteomes" id="UP000464178">
    <property type="component" value="Chromosome"/>
</dbReference>
<protein>
    <recommendedName>
        <fullName evidence="1">Enoyl reductase (ER) domain-containing protein</fullName>
    </recommendedName>
</protein>
<proteinExistence type="predicted"/>
<organism evidence="2 3">
    <name type="scientific">Gemmata massiliana</name>
    <dbReference type="NCBI Taxonomy" id="1210884"/>
    <lineage>
        <taxon>Bacteria</taxon>
        <taxon>Pseudomonadati</taxon>
        <taxon>Planctomycetota</taxon>
        <taxon>Planctomycetia</taxon>
        <taxon>Gemmatales</taxon>
        <taxon>Gemmataceae</taxon>
        <taxon>Gemmata</taxon>
    </lineage>
</organism>
<dbReference type="SMART" id="SM00829">
    <property type="entry name" value="PKS_ER"/>
    <property type="match status" value="1"/>
</dbReference>
<dbReference type="InterPro" id="IPR013154">
    <property type="entry name" value="ADH-like_N"/>
</dbReference>
<dbReference type="Pfam" id="PF08240">
    <property type="entry name" value="ADH_N"/>
    <property type="match status" value="1"/>
</dbReference>
<accession>A0A6P2CZY7</accession>
<evidence type="ECO:0000259" key="1">
    <source>
        <dbReference type="SMART" id="SM00829"/>
    </source>
</evidence>
<dbReference type="InterPro" id="IPR020843">
    <property type="entry name" value="ER"/>
</dbReference>
<name>A0A6P2CZY7_9BACT</name>
<dbReference type="InterPro" id="IPR011032">
    <property type="entry name" value="GroES-like_sf"/>
</dbReference>
<evidence type="ECO:0000313" key="2">
    <source>
        <dbReference type="EMBL" id="VTR94449.1"/>
    </source>
</evidence>